<evidence type="ECO:0000313" key="2">
    <source>
        <dbReference type="EMBL" id="MED6234375.1"/>
    </source>
</evidence>
<keyword evidence="3" id="KW-1185">Reference proteome</keyword>
<organism evidence="2 3">
    <name type="scientific">Ataeniobius toweri</name>
    <dbReference type="NCBI Taxonomy" id="208326"/>
    <lineage>
        <taxon>Eukaryota</taxon>
        <taxon>Metazoa</taxon>
        <taxon>Chordata</taxon>
        <taxon>Craniata</taxon>
        <taxon>Vertebrata</taxon>
        <taxon>Euteleostomi</taxon>
        <taxon>Actinopterygii</taxon>
        <taxon>Neopterygii</taxon>
        <taxon>Teleostei</taxon>
        <taxon>Neoteleostei</taxon>
        <taxon>Acanthomorphata</taxon>
        <taxon>Ovalentaria</taxon>
        <taxon>Atherinomorphae</taxon>
        <taxon>Cyprinodontiformes</taxon>
        <taxon>Goodeidae</taxon>
        <taxon>Ataeniobius</taxon>
    </lineage>
</organism>
<comment type="caution">
    <text evidence="2">The sequence shown here is derived from an EMBL/GenBank/DDBJ whole genome shotgun (WGS) entry which is preliminary data.</text>
</comment>
<name>A0ABU7AAD3_9TELE</name>
<dbReference type="EMBL" id="JAHUTI010007015">
    <property type="protein sequence ID" value="MED6234375.1"/>
    <property type="molecule type" value="Genomic_DNA"/>
</dbReference>
<dbReference type="Proteomes" id="UP001345963">
    <property type="component" value="Unassembled WGS sequence"/>
</dbReference>
<accession>A0ABU7AAD3</accession>
<keyword evidence="1" id="KW-0732">Signal</keyword>
<reference evidence="2 3" key="1">
    <citation type="submission" date="2021-07" db="EMBL/GenBank/DDBJ databases">
        <authorList>
            <person name="Palmer J.M."/>
        </authorList>
    </citation>
    <scope>NUCLEOTIDE SEQUENCE [LARGE SCALE GENOMIC DNA]</scope>
    <source>
        <strain evidence="2 3">AT_MEX2019</strain>
        <tissue evidence="2">Muscle</tissue>
    </source>
</reference>
<evidence type="ECO:0000256" key="1">
    <source>
        <dbReference type="SAM" id="SignalP"/>
    </source>
</evidence>
<evidence type="ECO:0000313" key="3">
    <source>
        <dbReference type="Proteomes" id="UP001345963"/>
    </source>
</evidence>
<sequence length="187" mass="20280">MFRQRAVFSSGPCVCLARLLTRLLTRQHVPPCANLSECAQTRAAFCTRLCFRRAIKDPRPEPRGTSACPSLQTNKLSAETWIPATAPRLENVTVEVRAPAQAAPASPARKAAAPAAHLAAVNVPLAVCAKGRPVTRVAASEEPDPSTPSSCAEEPFFIFHVADLWEMCFCTWLTINMSNLEPAKVCH</sequence>
<protein>
    <submittedName>
        <fullName evidence="2">Uncharacterized protein</fullName>
    </submittedName>
</protein>
<proteinExistence type="predicted"/>
<feature type="chain" id="PRO_5047062922" evidence="1">
    <location>
        <begin position="18"/>
        <end position="187"/>
    </location>
</feature>
<gene>
    <name evidence="2" type="ORF">ATANTOWER_028145</name>
</gene>
<feature type="signal peptide" evidence="1">
    <location>
        <begin position="1"/>
        <end position="17"/>
    </location>
</feature>